<name>A0ABD2MUA7_9CUCU</name>
<evidence type="ECO:0000313" key="1">
    <source>
        <dbReference type="EMBL" id="KAL3269779.1"/>
    </source>
</evidence>
<reference evidence="1 2" key="1">
    <citation type="journal article" date="2021" name="BMC Biol.">
        <title>Horizontally acquired antibacterial genes associated with adaptive radiation of ladybird beetles.</title>
        <authorList>
            <person name="Li H.S."/>
            <person name="Tang X.F."/>
            <person name="Huang Y.H."/>
            <person name="Xu Z.Y."/>
            <person name="Chen M.L."/>
            <person name="Du X.Y."/>
            <person name="Qiu B.Y."/>
            <person name="Chen P.T."/>
            <person name="Zhang W."/>
            <person name="Slipinski A."/>
            <person name="Escalona H.E."/>
            <person name="Waterhouse R.M."/>
            <person name="Zwick A."/>
            <person name="Pang H."/>
        </authorList>
    </citation>
    <scope>NUCLEOTIDE SEQUENCE [LARGE SCALE GENOMIC DNA]</scope>
    <source>
        <strain evidence="1">SYSU2018</strain>
    </source>
</reference>
<organism evidence="1 2">
    <name type="scientific">Cryptolaemus montrouzieri</name>
    <dbReference type="NCBI Taxonomy" id="559131"/>
    <lineage>
        <taxon>Eukaryota</taxon>
        <taxon>Metazoa</taxon>
        <taxon>Ecdysozoa</taxon>
        <taxon>Arthropoda</taxon>
        <taxon>Hexapoda</taxon>
        <taxon>Insecta</taxon>
        <taxon>Pterygota</taxon>
        <taxon>Neoptera</taxon>
        <taxon>Endopterygota</taxon>
        <taxon>Coleoptera</taxon>
        <taxon>Polyphaga</taxon>
        <taxon>Cucujiformia</taxon>
        <taxon>Coccinelloidea</taxon>
        <taxon>Coccinellidae</taxon>
        <taxon>Scymninae</taxon>
        <taxon>Scymnini</taxon>
        <taxon>Cryptolaemus</taxon>
    </lineage>
</organism>
<dbReference type="Proteomes" id="UP001516400">
    <property type="component" value="Unassembled WGS sequence"/>
</dbReference>
<protein>
    <submittedName>
        <fullName evidence="1">Uncharacterized protein</fullName>
    </submittedName>
</protein>
<keyword evidence="2" id="KW-1185">Reference proteome</keyword>
<dbReference type="EMBL" id="JABFTP020000021">
    <property type="protein sequence ID" value="KAL3269779.1"/>
    <property type="molecule type" value="Genomic_DNA"/>
</dbReference>
<evidence type="ECO:0000313" key="2">
    <source>
        <dbReference type="Proteomes" id="UP001516400"/>
    </source>
</evidence>
<comment type="caution">
    <text evidence="1">The sequence shown here is derived from an EMBL/GenBank/DDBJ whole genome shotgun (WGS) entry which is preliminary data.</text>
</comment>
<proteinExistence type="predicted"/>
<dbReference type="AlphaFoldDB" id="A0ABD2MUA7"/>
<sequence length="117" mass="13512">MKTTRTPLKETDLKGNDESYAMEKRILEVLSWYRPGATKYAIEQLEKVEMDVTAVQEIKCPDSGNIRINKSVVFYSGSKDGKKKFGIGFVVRKDLITNVLQFEPINERMCYLRLKTK</sequence>
<accession>A0ABD2MUA7</accession>
<gene>
    <name evidence="1" type="ORF">HHI36_008839</name>
</gene>